<dbReference type="GO" id="GO:0016747">
    <property type="term" value="F:acyltransferase activity, transferring groups other than amino-acyl groups"/>
    <property type="evidence" value="ECO:0007669"/>
    <property type="project" value="TreeGrafter"/>
</dbReference>
<dbReference type="InterPro" id="IPR050583">
    <property type="entry name" value="Mycobacterial_A85_antigen"/>
</dbReference>
<feature type="signal peptide" evidence="1">
    <location>
        <begin position="1"/>
        <end position="19"/>
    </location>
</feature>
<dbReference type="EMBL" id="CP015401">
    <property type="protein sequence ID" value="ANU56194.1"/>
    <property type="molecule type" value="Genomic_DNA"/>
</dbReference>
<dbReference type="STRING" id="1796613.A4V03_00265"/>
<dbReference type="InterPro" id="IPR000801">
    <property type="entry name" value="Esterase-like"/>
</dbReference>
<reference evidence="2" key="2">
    <citation type="submission" date="2017-04" db="EMBL/GenBank/DDBJ databases">
        <title>Complete Genome Sequences of Twelve Strains of a Stable Defined Moderately Diverse Mouse Microbiota 2 (sDMDMm2).</title>
        <authorList>
            <person name="Uchimura Y."/>
            <person name="Wyss M."/>
            <person name="Brugiroux S."/>
            <person name="Limenitakis J.P."/>
            <person name="Stecher B."/>
            <person name="McCoy K.D."/>
            <person name="Macpherson A.J."/>
        </authorList>
    </citation>
    <scope>NUCLEOTIDE SEQUENCE</scope>
    <source>
        <strain evidence="2">I48</strain>
    </source>
</reference>
<evidence type="ECO:0000256" key="1">
    <source>
        <dbReference type="SAM" id="SignalP"/>
    </source>
</evidence>
<dbReference type="Pfam" id="PF00756">
    <property type="entry name" value="Esterase"/>
    <property type="match status" value="1"/>
</dbReference>
<evidence type="ECO:0000313" key="4">
    <source>
        <dbReference type="Proteomes" id="UP000092631"/>
    </source>
</evidence>
<dbReference type="EMBL" id="SRYX01000006">
    <property type="protein sequence ID" value="TGY40430.1"/>
    <property type="molecule type" value="Genomic_DNA"/>
</dbReference>
<dbReference type="PANTHER" id="PTHR48098:SF1">
    <property type="entry name" value="DIACYLGLYCEROL ACYLTRANSFERASE_MYCOLYLTRANSFERASE AG85A"/>
    <property type="match status" value="1"/>
</dbReference>
<dbReference type="AlphaFoldDB" id="A0A1C7GV36"/>
<evidence type="ECO:0000313" key="2">
    <source>
        <dbReference type="EMBL" id="ANU56194.1"/>
    </source>
</evidence>
<dbReference type="Proteomes" id="UP000092631">
    <property type="component" value="Chromosome"/>
</dbReference>
<proteinExistence type="predicted"/>
<accession>A0A4V6RDR3</accession>
<reference evidence="4" key="1">
    <citation type="submission" date="2016-04" db="EMBL/GenBank/DDBJ databases">
        <title>Complete Genome Sequences of Twelve Strains of a Stable Defined Moderately Diverse Mouse Microbiota 2 (sDMDMm2).</title>
        <authorList>
            <person name="Uchimura Y."/>
            <person name="Wyss M."/>
            <person name="Brugiroux S."/>
            <person name="Limenitakis J.P."/>
            <person name="Stecher B."/>
            <person name="McCoy K.D."/>
            <person name="Macpherson A.J."/>
        </authorList>
    </citation>
    <scope>NUCLEOTIDE SEQUENCE [LARGE SCALE GENOMIC DNA]</scope>
    <source>
        <strain evidence="4">I48</strain>
    </source>
</reference>
<dbReference type="Gene3D" id="3.40.50.1820">
    <property type="entry name" value="alpha/beta hydrolase"/>
    <property type="match status" value="1"/>
</dbReference>
<keyword evidence="1" id="KW-0732">Signal</keyword>
<accession>A0A1C7GV36</accession>
<dbReference type="Proteomes" id="UP000309566">
    <property type="component" value="Unassembled WGS sequence"/>
</dbReference>
<dbReference type="KEGG" id="bcae:A4V03_00265"/>
<dbReference type="OrthoDB" id="9803578at2"/>
<evidence type="ECO:0000313" key="3">
    <source>
        <dbReference type="EMBL" id="TGY40430.1"/>
    </source>
</evidence>
<name>A0A1C7GV36_9BACE</name>
<sequence length="290" mass="33244">MKKLILFFIVSVCGLSLYAQTKYQSRVMTDTLYSNVLKAKRAYTVYLPKSFEQDKNKMYPVLYLLHGMWEKNDVWMNRGHVKDVMDCLTAGGEAREMIIVCPDAGGGDPNIFQNGYFDMPGWAYETFFFTEFLPYVEKRFRVMGDKRHRAIAGLSMGGGGATCYGQRHTELFCAVYAMSALMDIPEEGAARFNDPNGKLAILTRSVIEKSCVKYVTGANEEQKNELRSVAWFVDCGDDDFLLDRNIEFYHAMRQADIPCQFRVRDGGHTWEYWHSALYICLPFISRLMGV</sequence>
<dbReference type="InterPro" id="IPR029058">
    <property type="entry name" value="AB_hydrolase_fold"/>
</dbReference>
<protein>
    <submittedName>
        <fullName evidence="2 3">Esterase</fullName>
    </submittedName>
</protein>
<evidence type="ECO:0000313" key="5">
    <source>
        <dbReference type="Proteomes" id="UP000309566"/>
    </source>
</evidence>
<dbReference type="SUPFAM" id="SSF53474">
    <property type="entry name" value="alpha/beta-Hydrolases"/>
    <property type="match status" value="1"/>
</dbReference>
<organism evidence="2 4">
    <name type="scientific">Bacteroides caecimuris</name>
    <dbReference type="NCBI Taxonomy" id="1796613"/>
    <lineage>
        <taxon>Bacteria</taxon>
        <taxon>Pseudomonadati</taxon>
        <taxon>Bacteroidota</taxon>
        <taxon>Bacteroidia</taxon>
        <taxon>Bacteroidales</taxon>
        <taxon>Bacteroidaceae</taxon>
        <taxon>Bacteroides</taxon>
    </lineage>
</organism>
<keyword evidence="4" id="KW-1185">Reference proteome</keyword>
<reference evidence="3 5" key="3">
    <citation type="submission" date="2019-04" db="EMBL/GenBank/DDBJ databases">
        <title>Microbes associate with the intestines of laboratory mice.</title>
        <authorList>
            <person name="Navarre W."/>
            <person name="Wong E."/>
            <person name="Huang K."/>
            <person name="Tropini C."/>
            <person name="Ng K."/>
            <person name="Yu B."/>
        </authorList>
    </citation>
    <scope>NUCLEOTIDE SEQUENCE [LARGE SCALE GENOMIC DNA]</scope>
    <source>
        <strain evidence="3 5">NM63_1-25</strain>
    </source>
</reference>
<dbReference type="RefSeq" id="WP_065537498.1">
    <property type="nucleotide sequence ID" value="NZ_CAPDLJ010000006.1"/>
</dbReference>
<feature type="chain" id="PRO_5041526090" evidence="1">
    <location>
        <begin position="20"/>
        <end position="290"/>
    </location>
</feature>
<gene>
    <name evidence="2" type="ORF">A4V03_00265</name>
    <name evidence="3" type="ORF">E5353_02920</name>
</gene>
<dbReference type="PANTHER" id="PTHR48098">
    <property type="entry name" value="ENTEROCHELIN ESTERASE-RELATED"/>
    <property type="match status" value="1"/>
</dbReference>
<dbReference type="GeneID" id="82185566"/>